<dbReference type="EMBL" id="JAMFLX010000011">
    <property type="protein sequence ID" value="MCL6270232.1"/>
    <property type="molecule type" value="Genomic_DNA"/>
</dbReference>
<evidence type="ECO:0000313" key="4">
    <source>
        <dbReference type="Proteomes" id="UP001203338"/>
    </source>
</evidence>
<dbReference type="RefSeq" id="WP_249699402.1">
    <property type="nucleotide sequence ID" value="NZ_JAMFLX010000011.1"/>
</dbReference>
<name>A0ABT0PHJ9_9GAMM</name>
<reference evidence="3 4" key="1">
    <citation type="submission" date="2022-05" db="EMBL/GenBank/DDBJ databases">
        <authorList>
            <person name="Park J.-S."/>
        </authorList>
    </citation>
    <scope>NUCLEOTIDE SEQUENCE [LARGE SCALE GENOMIC DNA]</scope>
    <source>
        <strain evidence="3 4">2012CJ34-2</strain>
    </source>
</reference>
<dbReference type="Proteomes" id="UP001203338">
    <property type="component" value="Unassembled WGS sequence"/>
</dbReference>
<gene>
    <name evidence="3" type="ORF">M3P05_09870</name>
</gene>
<comment type="caution">
    <text evidence="3">The sequence shown here is derived from an EMBL/GenBank/DDBJ whole genome shotgun (WGS) entry which is preliminary data.</text>
</comment>
<sequence>MEPRVVSTTCSASVSAETAALSSGVSSGGQCDTGASIVAVQNQAPSAFLPLPLSEYAGLLDRLNVAERNVIVLKVNCDALSDTVIKNEQQIKSMQQHILIEEAKIQELTLRQNEVVESLENRDTEIECLKNKHESEVQKLKDEQKDKLQQVTSEIAPRILASFLSMVEENAKVIERKHKEDMRQSEQKLKEEYKAKEEHIKQKTEANEVKLKREYEEKEKQLKSMHEEELRTKKNYETENMILRNKIEKLGLGTAIGINTIELAKRIFNHRRQHPSTPCHVQDFKIMDQSCPITVWPDGRPNMGVELEESIQSYKSRKAVLESEISSLKSQLEDLKSMADPEAGGKQSSLLVQKAGGIPSRKRKVVKQMLGSDETTLPASKKVATVVIDRPDDTPLTFTRFGRVSKKPKMYDE</sequence>
<evidence type="ECO:0000256" key="1">
    <source>
        <dbReference type="SAM" id="Coils"/>
    </source>
</evidence>
<feature type="coiled-coil region" evidence="1">
    <location>
        <begin position="311"/>
        <end position="338"/>
    </location>
</feature>
<keyword evidence="4" id="KW-1185">Reference proteome</keyword>
<feature type="coiled-coil region" evidence="1">
    <location>
        <begin position="179"/>
        <end position="246"/>
    </location>
</feature>
<feature type="region of interest" description="Disordered" evidence="2">
    <location>
        <begin position="339"/>
        <end position="359"/>
    </location>
</feature>
<accession>A0ABT0PHJ9</accession>
<organism evidence="3 4">
    <name type="scientific">Parendozoicomonas callyspongiae</name>
    <dbReference type="NCBI Taxonomy" id="2942213"/>
    <lineage>
        <taxon>Bacteria</taxon>
        <taxon>Pseudomonadati</taxon>
        <taxon>Pseudomonadota</taxon>
        <taxon>Gammaproteobacteria</taxon>
        <taxon>Oceanospirillales</taxon>
        <taxon>Endozoicomonadaceae</taxon>
        <taxon>Parendozoicomonas</taxon>
    </lineage>
</organism>
<evidence type="ECO:0000256" key="2">
    <source>
        <dbReference type="SAM" id="MobiDB-lite"/>
    </source>
</evidence>
<proteinExistence type="predicted"/>
<evidence type="ECO:0000313" key="3">
    <source>
        <dbReference type="EMBL" id="MCL6270232.1"/>
    </source>
</evidence>
<keyword evidence="1" id="KW-0175">Coiled coil</keyword>
<protein>
    <submittedName>
        <fullName evidence="3">Uncharacterized protein</fullName>
    </submittedName>
</protein>